<dbReference type="EMBL" id="BARU01006974">
    <property type="protein sequence ID" value="GAH39524.1"/>
    <property type="molecule type" value="Genomic_DNA"/>
</dbReference>
<comment type="caution">
    <text evidence="1">The sequence shown here is derived from an EMBL/GenBank/DDBJ whole genome shotgun (WGS) entry which is preliminary data.</text>
</comment>
<accession>X1GD62</accession>
<evidence type="ECO:0000313" key="1">
    <source>
        <dbReference type="EMBL" id="GAH39524.1"/>
    </source>
</evidence>
<feature type="non-terminal residue" evidence="1">
    <location>
        <position position="1"/>
    </location>
</feature>
<name>X1GD62_9ZZZZ</name>
<protein>
    <submittedName>
        <fullName evidence="1">Uncharacterized protein</fullName>
    </submittedName>
</protein>
<reference evidence="1" key="1">
    <citation type="journal article" date="2014" name="Front. Microbiol.">
        <title>High frequency of phylogenetically diverse reductive dehalogenase-homologous genes in deep subseafloor sedimentary metagenomes.</title>
        <authorList>
            <person name="Kawai M."/>
            <person name="Futagami T."/>
            <person name="Toyoda A."/>
            <person name="Takaki Y."/>
            <person name="Nishi S."/>
            <person name="Hori S."/>
            <person name="Arai W."/>
            <person name="Tsubouchi T."/>
            <person name="Morono Y."/>
            <person name="Uchiyama I."/>
            <person name="Ito T."/>
            <person name="Fujiyama A."/>
            <person name="Inagaki F."/>
            <person name="Takami H."/>
        </authorList>
    </citation>
    <scope>NUCLEOTIDE SEQUENCE</scope>
    <source>
        <strain evidence="1">Expedition CK06-06</strain>
    </source>
</reference>
<proteinExistence type="predicted"/>
<dbReference type="AlphaFoldDB" id="X1GD62"/>
<organism evidence="1">
    <name type="scientific">marine sediment metagenome</name>
    <dbReference type="NCBI Taxonomy" id="412755"/>
    <lineage>
        <taxon>unclassified sequences</taxon>
        <taxon>metagenomes</taxon>
        <taxon>ecological metagenomes</taxon>
    </lineage>
</organism>
<sequence length="93" mass="10852">QDIGYLLDEDAKKYIIELGIVMGITMEKNINDIDIKLERRENIISMDIPPELHQIFENKEIKEGDKVSTLFYRISPYSQVIILGKIWKIAETI</sequence>
<gene>
    <name evidence="1" type="ORF">S03H2_13748</name>
</gene>